<reference evidence="1 2" key="1">
    <citation type="journal article" date="2020" name="Cell">
        <title>Large-Scale Comparative Analyses of Tick Genomes Elucidate Their Genetic Diversity and Vector Capacities.</title>
        <authorList>
            <consortium name="Tick Genome and Microbiome Consortium (TIGMIC)"/>
            <person name="Jia N."/>
            <person name="Wang J."/>
            <person name="Shi W."/>
            <person name="Du L."/>
            <person name="Sun Y."/>
            <person name="Zhan W."/>
            <person name="Jiang J.F."/>
            <person name="Wang Q."/>
            <person name="Zhang B."/>
            <person name="Ji P."/>
            <person name="Bell-Sakyi L."/>
            <person name="Cui X.M."/>
            <person name="Yuan T.T."/>
            <person name="Jiang B.G."/>
            <person name="Yang W.F."/>
            <person name="Lam T.T."/>
            <person name="Chang Q.C."/>
            <person name="Ding S.J."/>
            <person name="Wang X.J."/>
            <person name="Zhu J.G."/>
            <person name="Ruan X.D."/>
            <person name="Zhao L."/>
            <person name="Wei J.T."/>
            <person name="Ye R.Z."/>
            <person name="Que T.C."/>
            <person name="Du C.H."/>
            <person name="Zhou Y.H."/>
            <person name="Cheng J.X."/>
            <person name="Dai P.F."/>
            <person name="Guo W.B."/>
            <person name="Han X.H."/>
            <person name="Huang E.J."/>
            <person name="Li L.F."/>
            <person name="Wei W."/>
            <person name="Gao Y.C."/>
            <person name="Liu J.Z."/>
            <person name="Shao H.Z."/>
            <person name="Wang X."/>
            <person name="Wang C.C."/>
            <person name="Yang T.C."/>
            <person name="Huo Q.B."/>
            <person name="Li W."/>
            <person name="Chen H.Y."/>
            <person name="Chen S.E."/>
            <person name="Zhou L.G."/>
            <person name="Ni X.B."/>
            <person name="Tian J.H."/>
            <person name="Sheng Y."/>
            <person name="Liu T."/>
            <person name="Pan Y.S."/>
            <person name="Xia L.Y."/>
            <person name="Li J."/>
            <person name="Zhao F."/>
            <person name="Cao W.C."/>
        </authorList>
    </citation>
    <scope>NUCLEOTIDE SEQUENCE [LARGE SCALE GENOMIC DNA]</scope>
    <source>
        <strain evidence="1">Iper-2018</strain>
    </source>
</reference>
<evidence type="ECO:0000313" key="1">
    <source>
        <dbReference type="EMBL" id="KAG0414270.1"/>
    </source>
</evidence>
<sequence length="86" mass="9612">METSTQDLYSHIKTNSSRVLIYERVDLQRKALDCMPVSELYLKAQLALTDYSDQNTTMTRATPAQAFTTFSFSSCFIGSRSPSSTG</sequence>
<keyword evidence="2" id="KW-1185">Reference proteome</keyword>
<gene>
    <name evidence="1" type="ORF">HPB47_008551</name>
</gene>
<protein>
    <submittedName>
        <fullName evidence="1">Uncharacterized protein</fullName>
    </submittedName>
</protein>
<evidence type="ECO:0000313" key="2">
    <source>
        <dbReference type="Proteomes" id="UP000805193"/>
    </source>
</evidence>
<proteinExistence type="predicted"/>
<comment type="caution">
    <text evidence="1">The sequence shown here is derived from an EMBL/GenBank/DDBJ whole genome shotgun (WGS) entry which is preliminary data.</text>
</comment>
<dbReference type="EMBL" id="JABSTQ010011191">
    <property type="protein sequence ID" value="KAG0414270.1"/>
    <property type="molecule type" value="Genomic_DNA"/>
</dbReference>
<organism evidence="1 2">
    <name type="scientific">Ixodes persulcatus</name>
    <name type="common">Taiga tick</name>
    <dbReference type="NCBI Taxonomy" id="34615"/>
    <lineage>
        <taxon>Eukaryota</taxon>
        <taxon>Metazoa</taxon>
        <taxon>Ecdysozoa</taxon>
        <taxon>Arthropoda</taxon>
        <taxon>Chelicerata</taxon>
        <taxon>Arachnida</taxon>
        <taxon>Acari</taxon>
        <taxon>Parasitiformes</taxon>
        <taxon>Ixodida</taxon>
        <taxon>Ixodoidea</taxon>
        <taxon>Ixodidae</taxon>
        <taxon>Ixodinae</taxon>
        <taxon>Ixodes</taxon>
    </lineage>
</organism>
<dbReference type="Proteomes" id="UP000805193">
    <property type="component" value="Unassembled WGS sequence"/>
</dbReference>
<name>A0AC60P4G3_IXOPE</name>
<accession>A0AC60P4G3</accession>